<name>A0A927ZKG1_9CLOT</name>
<protein>
    <submittedName>
        <fullName evidence="1">Uncharacterized protein</fullName>
    </submittedName>
</protein>
<dbReference type="Proteomes" id="UP000768462">
    <property type="component" value="Unassembled WGS sequence"/>
</dbReference>
<dbReference type="EMBL" id="SVCM01000098">
    <property type="protein sequence ID" value="MBE6060269.1"/>
    <property type="molecule type" value="Genomic_DNA"/>
</dbReference>
<dbReference type="AlphaFoldDB" id="A0A927ZKG1"/>
<proteinExistence type="predicted"/>
<accession>A0A927ZKG1</accession>
<gene>
    <name evidence="1" type="ORF">E7215_08865</name>
</gene>
<sequence>MGESDINLNKIIDYVNGEKKVFDRAAMLAGVTITAIMLGNTQFGTATSTSLSILGTSILPEIKKIIDLINKKDKETEAIEE</sequence>
<comment type="caution">
    <text evidence="1">The sequence shown here is derived from an EMBL/GenBank/DDBJ whole genome shotgun (WGS) entry which is preliminary data.</text>
</comment>
<evidence type="ECO:0000313" key="1">
    <source>
        <dbReference type="EMBL" id="MBE6060269.1"/>
    </source>
</evidence>
<evidence type="ECO:0000313" key="2">
    <source>
        <dbReference type="Proteomes" id="UP000768462"/>
    </source>
</evidence>
<organism evidence="1 2">
    <name type="scientific">Clostridium sulfidigenes</name>
    <dbReference type="NCBI Taxonomy" id="318464"/>
    <lineage>
        <taxon>Bacteria</taxon>
        <taxon>Bacillati</taxon>
        <taxon>Bacillota</taxon>
        <taxon>Clostridia</taxon>
        <taxon>Eubacteriales</taxon>
        <taxon>Clostridiaceae</taxon>
        <taxon>Clostridium</taxon>
    </lineage>
</organism>
<reference evidence="1" key="1">
    <citation type="submission" date="2019-04" db="EMBL/GenBank/DDBJ databases">
        <title>Evolution of Biomass-Degrading Anaerobic Consortia Revealed by Metagenomics.</title>
        <authorList>
            <person name="Peng X."/>
        </authorList>
    </citation>
    <scope>NUCLEOTIDE SEQUENCE</scope>
    <source>
        <strain evidence="1">SIG254</strain>
    </source>
</reference>